<accession>A0ACC1HI92</accession>
<dbReference type="EMBL" id="JAMZIH010004316">
    <property type="protein sequence ID" value="KAJ1676325.1"/>
    <property type="molecule type" value="Genomic_DNA"/>
</dbReference>
<name>A0ACC1HI92_9FUNG</name>
<protein>
    <submittedName>
        <fullName evidence="1">Uncharacterized protein</fullName>
    </submittedName>
</protein>
<reference evidence="1" key="1">
    <citation type="submission" date="2022-06" db="EMBL/GenBank/DDBJ databases">
        <title>Phylogenomic reconstructions and comparative analyses of Kickxellomycotina fungi.</title>
        <authorList>
            <person name="Reynolds N.K."/>
            <person name="Stajich J.E."/>
            <person name="Barry K."/>
            <person name="Grigoriev I.V."/>
            <person name="Crous P."/>
            <person name="Smith M.E."/>
        </authorList>
    </citation>
    <scope>NUCLEOTIDE SEQUENCE</scope>
    <source>
        <strain evidence="1">RSA 2271</strain>
    </source>
</reference>
<evidence type="ECO:0000313" key="1">
    <source>
        <dbReference type="EMBL" id="KAJ1676325.1"/>
    </source>
</evidence>
<gene>
    <name evidence="1" type="ORF">EV182_008417</name>
</gene>
<sequence>PTSPGNVQKKLTLRVYYPLKGLMNEVSFPPGITINQARDICLLRFNLWHQALVLVADASGEPEASVEDTTNLPLSDGHRHKNNGTEGAVQDDASISSESTSATTNTSSSFRQFLKKNSQKSPLLPISPTTPNTNYGVSKSIKTRKSASEVSTNLNIGGGNGGNPMNINS</sequence>
<dbReference type="Proteomes" id="UP001145114">
    <property type="component" value="Unassembled WGS sequence"/>
</dbReference>
<proteinExistence type="predicted"/>
<comment type="caution">
    <text evidence="1">The sequence shown here is derived from an EMBL/GenBank/DDBJ whole genome shotgun (WGS) entry which is preliminary data.</text>
</comment>
<feature type="non-terminal residue" evidence="1">
    <location>
        <position position="169"/>
    </location>
</feature>
<organism evidence="1 2">
    <name type="scientific">Spiromyces aspiralis</name>
    <dbReference type="NCBI Taxonomy" id="68401"/>
    <lineage>
        <taxon>Eukaryota</taxon>
        <taxon>Fungi</taxon>
        <taxon>Fungi incertae sedis</taxon>
        <taxon>Zoopagomycota</taxon>
        <taxon>Kickxellomycotina</taxon>
        <taxon>Kickxellomycetes</taxon>
        <taxon>Kickxellales</taxon>
        <taxon>Kickxellaceae</taxon>
        <taxon>Spiromyces</taxon>
    </lineage>
</organism>
<evidence type="ECO:0000313" key="2">
    <source>
        <dbReference type="Proteomes" id="UP001145114"/>
    </source>
</evidence>
<feature type="non-terminal residue" evidence="1">
    <location>
        <position position="1"/>
    </location>
</feature>
<keyword evidence="2" id="KW-1185">Reference proteome</keyword>